<dbReference type="STRING" id="1789224.BFG52_09380"/>
<dbReference type="Gene3D" id="3.40.50.2300">
    <property type="match status" value="1"/>
</dbReference>
<sequence>MANSTSRPQILIIDDELQVQKFLAIALKAQGYHVLQADCAEQGLQRLVLQGADLVILDLGLPDQDGRDVLAEIRSWSQLPVLVLSVRADESEKVALLDAGANDYVTKPFSIQELLARIRVLLRQQPQQREAAIFDDGQLKIDFAQHQVYLHGQVLTLSRKEYQLLALLAQHSGQLLTQPHILNALWGPSHQQDTHYLRILLAKIRHKLADDPVHPRYIATEPGVGLRFLAKSMLP</sequence>
<dbReference type="SMART" id="SM00448">
    <property type="entry name" value="REC"/>
    <property type="match status" value="1"/>
</dbReference>
<evidence type="ECO:0000256" key="2">
    <source>
        <dbReference type="PROSITE-ProRule" id="PRU00169"/>
    </source>
</evidence>
<evidence type="ECO:0000313" key="6">
    <source>
        <dbReference type="EMBL" id="AOA58540.1"/>
    </source>
</evidence>
<reference evidence="6 7" key="1">
    <citation type="submission" date="2016-08" db="EMBL/GenBank/DDBJ databases">
        <authorList>
            <person name="Seilhamer J.J."/>
        </authorList>
    </citation>
    <scope>NUCLEOTIDE SEQUENCE [LARGE SCALE GENOMIC DNA]</scope>
    <source>
        <strain evidence="6 7">BRTC-1</strain>
    </source>
</reference>
<dbReference type="CDD" id="cd17620">
    <property type="entry name" value="REC_OmpR_KdpE-like"/>
    <property type="match status" value="1"/>
</dbReference>
<dbReference type="AlphaFoldDB" id="A0A1B2M030"/>
<dbReference type="EMBL" id="CP016895">
    <property type="protein sequence ID" value="AOA58540.1"/>
    <property type="molecule type" value="Genomic_DNA"/>
</dbReference>
<dbReference type="GO" id="GO:0006355">
    <property type="term" value="P:regulation of DNA-templated transcription"/>
    <property type="evidence" value="ECO:0007669"/>
    <property type="project" value="InterPro"/>
</dbReference>
<evidence type="ECO:0000256" key="3">
    <source>
        <dbReference type="PROSITE-ProRule" id="PRU01091"/>
    </source>
</evidence>
<feature type="domain" description="OmpR/PhoB-type" evidence="5">
    <location>
        <begin position="131"/>
        <end position="230"/>
    </location>
</feature>
<evidence type="ECO:0000256" key="1">
    <source>
        <dbReference type="ARBA" id="ARBA00023125"/>
    </source>
</evidence>
<evidence type="ECO:0000313" key="7">
    <source>
        <dbReference type="Proteomes" id="UP000093391"/>
    </source>
</evidence>
<keyword evidence="2" id="KW-0597">Phosphoprotein</keyword>
<dbReference type="Pfam" id="PF00486">
    <property type="entry name" value="Trans_reg_C"/>
    <property type="match status" value="1"/>
</dbReference>
<dbReference type="SUPFAM" id="SSF52172">
    <property type="entry name" value="CheY-like"/>
    <property type="match status" value="1"/>
</dbReference>
<gene>
    <name evidence="6" type="ORF">BFG52_09380</name>
</gene>
<dbReference type="GO" id="GO:0005829">
    <property type="term" value="C:cytosol"/>
    <property type="evidence" value="ECO:0007669"/>
    <property type="project" value="TreeGrafter"/>
</dbReference>
<feature type="DNA-binding region" description="OmpR/PhoB-type" evidence="3">
    <location>
        <begin position="131"/>
        <end position="230"/>
    </location>
</feature>
<dbReference type="RefSeq" id="WP_067555168.1">
    <property type="nucleotide sequence ID" value="NZ_CP016895.1"/>
</dbReference>
<dbReference type="CDD" id="cd00383">
    <property type="entry name" value="trans_reg_C"/>
    <property type="match status" value="1"/>
</dbReference>
<proteinExistence type="predicted"/>
<dbReference type="InterPro" id="IPR001789">
    <property type="entry name" value="Sig_transdc_resp-reg_receiver"/>
</dbReference>
<name>A0A1B2M030_9GAMM</name>
<dbReference type="PROSITE" id="PS51755">
    <property type="entry name" value="OMPR_PHOB"/>
    <property type="match status" value="1"/>
</dbReference>
<dbReference type="PROSITE" id="PS50110">
    <property type="entry name" value="RESPONSE_REGULATORY"/>
    <property type="match status" value="1"/>
</dbReference>
<evidence type="ECO:0000259" key="4">
    <source>
        <dbReference type="PROSITE" id="PS50110"/>
    </source>
</evidence>
<dbReference type="Proteomes" id="UP000093391">
    <property type="component" value="Chromosome"/>
</dbReference>
<dbReference type="Gene3D" id="1.10.10.10">
    <property type="entry name" value="Winged helix-like DNA-binding domain superfamily/Winged helix DNA-binding domain"/>
    <property type="match status" value="1"/>
</dbReference>
<dbReference type="GO" id="GO:0000156">
    <property type="term" value="F:phosphorelay response regulator activity"/>
    <property type="evidence" value="ECO:0007669"/>
    <property type="project" value="TreeGrafter"/>
</dbReference>
<dbReference type="InterPro" id="IPR001867">
    <property type="entry name" value="OmpR/PhoB-type_DNA-bd"/>
</dbReference>
<dbReference type="KEGG" id="ala:BFG52_09380"/>
<organism evidence="6 7">
    <name type="scientific">Acinetobacter larvae</name>
    <dbReference type="NCBI Taxonomy" id="1789224"/>
    <lineage>
        <taxon>Bacteria</taxon>
        <taxon>Pseudomonadati</taxon>
        <taxon>Pseudomonadota</taxon>
        <taxon>Gammaproteobacteria</taxon>
        <taxon>Moraxellales</taxon>
        <taxon>Moraxellaceae</taxon>
        <taxon>Acinetobacter</taxon>
    </lineage>
</organism>
<dbReference type="OrthoDB" id="9802426at2"/>
<dbReference type="SMART" id="SM00862">
    <property type="entry name" value="Trans_reg_C"/>
    <property type="match status" value="1"/>
</dbReference>
<dbReference type="InterPro" id="IPR036388">
    <property type="entry name" value="WH-like_DNA-bd_sf"/>
</dbReference>
<dbReference type="GO" id="GO:0032993">
    <property type="term" value="C:protein-DNA complex"/>
    <property type="evidence" value="ECO:0007669"/>
    <property type="project" value="TreeGrafter"/>
</dbReference>
<dbReference type="Gene3D" id="6.10.250.690">
    <property type="match status" value="1"/>
</dbReference>
<dbReference type="InterPro" id="IPR011006">
    <property type="entry name" value="CheY-like_superfamily"/>
</dbReference>
<dbReference type="InterPro" id="IPR039420">
    <property type="entry name" value="WalR-like"/>
</dbReference>
<keyword evidence="7" id="KW-1185">Reference proteome</keyword>
<accession>A0A1B2M030</accession>
<protein>
    <submittedName>
        <fullName evidence="6">DNA-binding response regulator</fullName>
    </submittedName>
</protein>
<dbReference type="Pfam" id="PF00072">
    <property type="entry name" value="Response_reg"/>
    <property type="match status" value="1"/>
</dbReference>
<keyword evidence="1 3" id="KW-0238">DNA-binding</keyword>
<evidence type="ECO:0000259" key="5">
    <source>
        <dbReference type="PROSITE" id="PS51755"/>
    </source>
</evidence>
<feature type="domain" description="Response regulatory" evidence="4">
    <location>
        <begin position="9"/>
        <end position="122"/>
    </location>
</feature>
<feature type="modified residue" description="4-aspartylphosphate" evidence="2">
    <location>
        <position position="58"/>
    </location>
</feature>
<dbReference type="GO" id="GO:0000976">
    <property type="term" value="F:transcription cis-regulatory region binding"/>
    <property type="evidence" value="ECO:0007669"/>
    <property type="project" value="TreeGrafter"/>
</dbReference>
<dbReference type="PANTHER" id="PTHR48111">
    <property type="entry name" value="REGULATOR OF RPOS"/>
    <property type="match status" value="1"/>
</dbReference>
<dbReference type="PANTHER" id="PTHR48111:SF50">
    <property type="entry name" value="KDP OPERON TRANSCRIPTIONAL REGULATORY PROTEIN KDPE"/>
    <property type="match status" value="1"/>
</dbReference>